<protein>
    <submittedName>
        <fullName evidence="1">Topology modulation protein</fullName>
    </submittedName>
</protein>
<reference evidence="1 2" key="1">
    <citation type="submission" date="2018-09" db="EMBL/GenBank/DDBJ databases">
        <title>Bacillus saliacetes sp. nov., isolated from Thai shrimp paste (Ka-pi).</title>
        <authorList>
            <person name="Daroonpunt R."/>
            <person name="Tanasupawat S."/>
            <person name="Yiamsombut S."/>
        </authorList>
    </citation>
    <scope>NUCLEOTIDE SEQUENCE [LARGE SCALE GENOMIC DNA]</scope>
    <source>
        <strain evidence="1 2">SKP7-4</strain>
    </source>
</reference>
<dbReference type="SUPFAM" id="SSF52540">
    <property type="entry name" value="P-loop containing nucleoside triphosphate hydrolases"/>
    <property type="match status" value="1"/>
</dbReference>
<keyword evidence="2" id="KW-1185">Reference proteome</keyword>
<organism evidence="1 2">
    <name type="scientific">Bacillus salacetis</name>
    <dbReference type="NCBI Taxonomy" id="2315464"/>
    <lineage>
        <taxon>Bacteria</taxon>
        <taxon>Bacillati</taxon>
        <taxon>Bacillota</taxon>
        <taxon>Bacilli</taxon>
        <taxon>Bacillales</taxon>
        <taxon>Bacillaceae</taxon>
        <taxon>Bacillus</taxon>
    </lineage>
</organism>
<dbReference type="CDD" id="cd01983">
    <property type="entry name" value="SIMIBI"/>
    <property type="match status" value="1"/>
</dbReference>
<dbReference type="AlphaFoldDB" id="A0A3A1QUR9"/>
<evidence type="ECO:0000313" key="2">
    <source>
        <dbReference type="Proteomes" id="UP000265801"/>
    </source>
</evidence>
<dbReference type="InterPro" id="IPR052922">
    <property type="entry name" value="Cytidylate_Kinase-2"/>
</dbReference>
<dbReference type="PANTHER" id="PTHR37816">
    <property type="entry name" value="YALI0E33011P"/>
    <property type="match status" value="1"/>
</dbReference>
<dbReference type="PANTHER" id="PTHR37816:SF3">
    <property type="entry name" value="MODULATES DNA TOPOLOGY"/>
    <property type="match status" value="1"/>
</dbReference>
<sequence length="183" mass="21189">MKRIMVVGISAGVGKSTFARKLGEILGIEVTHLDSLFWKPGWVEASLEEFSAPQKEIVKKPDWIIEGNYSSTFELRFVHADTIVYLELPLYVCLYRVLKRWLTNLGKNRPDMGDGCTEKMEWAFLKFIITTYHSRKSKMEDRMERFQSLGPEKKVFKLKSKSEIADFLDELERKESKVNGTVS</sequence>
<dbReference type="InterPro" id="IPR027417">
    <property type="entry name" value="P-loop_NTPase"/>
</dbReference>
<dbReference type="Gene3D" id="3.40.50.300">
    <property type="entry name" value="P-loop containing nucleotide triphosphate hydrolases"/>
    <property type="match status" value="1"/>
</dbReference>
<gene>
    <name evidence="1" type="ORF">D3H55_16215</name>
</gene>
<dbReference type="Proteomes" id="UP000265801">
    <property type="component" value="Unassembled WGS sequence"/>
</dbReference>
<dbReference type="EMBL" id="QXIR01000024">
    <property type="protein sequence ID" value="RIW30929.1"/>
    <property type="molecule type" value="Genomic_DNA"/>
</dbReference>
<name>A0A3A1QUR9_9BACI</name>
<dbReference type="CDD" id="cd02019">
    <property type="entry name" value="NK"/>
    <property type="match status" value="1"/>
</dbReference>
<comment type="caution">
    <text evidence="1">The sequence shown here is derived from an EMBL/GenBank/DDBJ whole genome shotgun (WGS) entry which is preliminary data.</text>
</comment>
<accession>A0A3A1QUR9</accession>
<proteinExistence type="predicted"/>
<evidence type="ECO:0000313" key="1">
    <source>
        <dbReference type="EMBL" id="RIW30929.1"/>
    </source>
</evidence>
<dbReference type="OrthoDB" id="1201990at2"/>
<dbReference type="RefSeq" id="WP_119548372.1">
    <property type="nucleotide sequence ID" value="NZ_QXIR01000024.1"/>
</dbReference>